<feature type="domain" description="Putative Flp pilus-assembly TadG-like N-terminal" evidence="3">
    <location>
        <begin position="11"/>
        <end position="57"/>
    </location>
</feature>
<comment type="caution">
    <text evidence="4">The sequence shown here is derived from an EMBL/GenBank/DDBJ whole genome shotgun (WGS) entry which is preliminary data.</text>
</comment>
<protein>
    <recommendedName>
        <fullName evidence="3">Putative Flp pilus-assembly TadG-like N-terminal domain-containing protein</fullName>
    </recommendedName>
</protein>
<evidence type="ECO:0000259" key="3">
    <source>
        <dbReference type="Pfam" id="PF13400"/>
    </source>
</evidence>
<feature type="transmembrane region" description="Helical" evidence="2">
    <location>
        <begin position="12"/>
        <end position="32"/>
    </location>
</feature>
<feature type="compositionally biased region" description="Low complexity" evidence="1">
    <location>
        <begin position="139"/>
        <end position="163"/>
    </location>
</feature>
<dbReference type="EMBL" id="JACHMP010000001">
    <property type="protein sequence ID" value="MBB5819408.1"/>
    <property type="molecule type" value="Genomic_DNA"/>
</dbReference>
<organism evidence="4 5">
    <name type="scientific">Streptosporangium becharense</name>
    <dbReference type="NCBI Taxonomy" id="1816182"/>
    <lineage>
        <taxon>Bacteria</taxon>
        <taxon>Bacillati</taxon>
        <taxon>Actinomycetota</taxon>
        <taxon>Actinomycetes</taxon>
        <taxon>Streptosporangiales</taxon>
        <taxon>Streptosporangiaceae</taxon>
        <taxon>Streptosporangium</taxon>
    </lineage>
</organism>
<dbReference type="AlphaFoldDB" id="A0A7W9IEY6"/>
<accession>A0A7W9IEY6</accession>
<evidence type="ECO:0000313" key="5">
    <source>
        <dbReference type="Proteomes" id="UP000540685"/>
    </source>
</evidence>
<reference evidence="4 5" key="1">
    <citation type="submission" date="2020-08" db="EMBL/GenBank/DDBJ databases">
        <title>Sequencing the genomes of 1000 actinobacteria strains.</title>
        <authorList>
            <person name="Klenk H.-P."/>
        </authorList>
    </citation>
    <scope>NUCLEOTIDE SEQUENCE [LARGE SCALE GENOMIC DNA]</scope>
    <source>
        <strain evidence="4 5">DSM 46887</strain>
    </source>
</reference>
<keyword evidence="2" id="KW-1133">Transmembrane helix</keyword>
<proteinExistence type="predicted"/>
<keyword evidence="5" id="KW-1185">Reference proteome</keyword>
<sequence length="215" mass="20063">MNRTEPPGDRGSMSIFTVIFSVVVFLLAGLLVDGGAAINARLRAADVAEQAARAAADQIDVEHLRATGQARLLGESEVCAKAEEIVSAHGSADVRLAGCALGGGGAEVSVSVSVTWEAFFLAAFGFPGAETEATAVAGPDAGEDAGAAGPDAGAGAGAATDAGAGAGPGAGASAATGPGAESGTESGAGTGAAGPAAGPGSGGEAASGAGADRTL</sequence>
<dbReference type="RefSeq" id="WP_246473412.1">
    <property type="nucleotide sequence ID" value="NZ_JACHMP010000001.1"/>
</dbReference>
<feature type="compositionally biased region" description="Gly residues" evidence="1">
    <location>
        <begin position="186"/>
        <end position="205"/>
    </location>
</feature>
<dbReference type="InterPro" id="IPR028087">
    <property type="entry name" value="Tad_N"/>
</dbReference>
<dbReference type="Proteomes" id="UP000540685">
    <property type="component" value="Unassembled WGS sequence"/>
</dbReference>
<feature type="region of interest" description="Disordered" evidence="1">
    <location>
        <begin position="139"/>
        <end position="215"/>
    </location>
</feature>
<feature type="compositionally biased region" description="Low complexity" evidence="1">
    <location>
        <begin position="171"/>
        <end position="185"/>
    </location>
</feature>
<gene>
    <name evidence="4" type="ORF">F4562_002470</name>
</gene>
<feature type="compositionally biased region" description="Low complexity" evidence="1">
    <location>
        <begin position="206"/>
        <end position="215"/>
    </location>
</feature>
<evidence type="ECO:0000256" key="1">
    <source>
        <dbReference type="SAM" id="MobiDB-lite"/>
    </source>
</evidence>
<evidence type="ECO:0000313" key="4">
    <source>
        <dbReference type="EMBL" id="MBB5819408.1"/>
    </source>
</evidence>
<name>A0A7W9IEY6_9ACTN</name>
<keyword evidence="2" id="KW-0812">Transmembrane</keyword>
<keyword evidence="2" id="KW-0472">Membrane</keyword>
<dbReference type="Pfam" id="PF13400">
    <property type="entry name" value="Tad"/>
    <property type="match status" value="1"/>
</dbReference>
<evidence type="ECO:0000256" key="2">
    <source>
        <dbReference type="SAM" id="Phobius"/>
    </source>
</evidence>